<keyword evidence="4" id="KW-1185">Reference proteome</keyword>
<protein>
    <submittedName>
        <fullName evidence="3">Uncharacterized protein</fullName>
    </submittedName>
</protein>
<dbReference type="EMBL" id="JAAABM010000026">
    <property type="protein sequence ID" value="KAF7670975.1"/>
    <property type="molecule type" value="Genomic_DNA"/>
</dbReference>
<gene>
    <name evidence="3" type="ORF">GT037_010939</name>
</gene>
<dbReference type="Proteomes" id="UP000596902">
    <property type="component" value="Unassembled WGS sequence"/>
</dbReference>
<evidence type="ECO:0000256" key="2">
    <source>
        <dbReference type="SAM" id="SignalP"/>
    </source>
</evidence>
<feature type="chain" id="PRO_5034123902" evidence="2">
    <location>
        <begin position="20"/>
        <end position="399"/>
    </location>
</feature>
<accession>A0A8H7AXH5</accession>
<organism evidence="3 4">
    <name type="scientific">Alternaria burnsii</name>
    <dbReference type="NCBI Taxonomy" id="1187904"/>
    <lineage>
        <taxon>Eukaryota</taxon>
        <taxon>Fungi</taxon>
        <taxon>Dikarya</taxon>
        <taxon>Ascomycota</taxon>
        <taxon>Pezizomycotina</taxon>
        <taxon>Dothideomycetes</taxon>
        <taxon>Pleosporomycetidae</taxon>
        <taxon>Pleosporales</taxon>
        <taxon>Pleosporineae</taxon>
        <taxon>Pleosporaceae</taxon>
        <taxon>Alternaria</taxon>
        <taxon>Alternaria sect. Alternaria</taxon>
    </lineage>
</organism>
<comment type="caution">
    <text evidence="3">The sequence shown here is derived from an EMBL/GenBank/DDBJ whole genome shotgun (WGS) entry which is preliminary data.</text>
</comment>
<evidence type="ECO:0000256" key="1">
    <source>
        <dbReference type="SAM" id="MobiDB-lite"/>
    </source>
</evidence>
<feature type="signal peptide" evidence="2">
    <location>
        <begin position="1"/>
        <end position="19"/>
    </location>
</feature>
<feature type="region of interest" description="Disordered" evidence="1">
    <location>
        <begin position="303"/>
        <end position="339"/>
    </location>
</feature>
<reference evidence="3" key="1">
    <citation type="submission" date="2020-01" db="EMBL/GenBank/DDBJ databases">
        <authorList>
            <person name="Feng Z.H.Z."/>
        </authorList>
    </citation>
    <scope>NUCLEOTIDE SEQUENCE</scope>
    <source>
        <strain evidence="3">CBS107.38</strain>
    </source>
</reference>
<evidence type="ECO:0000313" key="3">
    <source>
        <dbReference type="EMBL" id="KAF7670975.1"/>
    </source>
</evidence>
<keyword evidence="2" id="KW-0732">Signal</keyword>
<name>A0A8H7AXH5_9PLEO</name>
<dbReference type="RefSeq" id="XP_038781357.1">
    <property type="nucleotide sequence ID" value="XM_038935986.1"/>
</dbReference>
<proteinExistence type="predicted"/>
<sequence>MARLTLWLLLCAFVWSARQEDMPQLDSKSLNLHPFRYNMIVNTTADDPELDRYLWKGIKNEDVVPTRTGGKVITYSLQSKLGKRAPTFYGPLIKTPCLFCGKKARSVSNVNLGQFTPESMIQRMKWGATFGQCLFYGQRAKKFKDNPDYRGSSLSRWTTDWGCVQPVIRQEFFRTIWQLWPNEQGTERDSCETGNNYYCLDYSNPRCCWLNGLLGEKTQWKDNGMKYFKAMSRAMAKTCSGEVFVMLDNKKMLLKQYAHASDTPSIWLYDELPELKNLYNQGVVTKLTVIRVGDLKRFDRTGYAFRNEPEPSDASEGDAGAPPSDENSRRVRSLPGDYESEEEITAMAITIAEALKRKEAELILTGGMEKAKSEMYNLQKRGVCTSAADQETPGMDWFG</sequence>
<evidence type="ECO:0000313" key="4">
    <source>
        <dbReference type="Proteomes" id="UP000596902"/>
    </source>
</evidence>
<reference evidence="3" key="2">
    <citation type="submission" date="2020-08" db="EMBL/GenBank/DDBJ databases">
        <title>Draft Genome Sequence of Cumin Blight Pathogen Alternaria burnsii.</title>
        <authorList>
            <person name="Feng Z."/>
        </authorList>
    </citation>
    <scope>NUCLEOTIDE SEQUENCE</scope>
    <source>
        <strain evidence="3">CBS107.38</strain>
    </source>
</reference>
<dbReference type="AlphaFoldDB" id="A0A8H7AXH5"/>
<dbReference type="GeneID" id="62209164"/>